<evidence type="ECO:0008006" key="2">
    <source>
        <dbReference type="Google" id="ProtNLM"/>
    </source>
</evidence>
<dbReference type="AlphaFoldDB" id="A0A3B0U9R0"/>
<organism evidence="1">
    <name type="scientific">hydrothermal vent metagenome</name>
    <dbReference type="NCBI Taxonomy" id="652676"/>
    <lineage>
        <taxon>unclassified sequences</taxon>
        <taxon>metagenomes</taxon>
        <taxon>ecological metagenomes</taxon>
    </lineage>
</organism>
<dbReference type="Gene3D" id="1.10.1660.10">
    <property type="match status" value="1"/>
</dbReference>
<name>A0A3B0U9R0_9ZZZZ</name>
<protein>
    <recommendedName>
        <fullName evidence="2">Chaperone modulatory protein CbpM</fullName>
    </recommendedName>
</protein>
<reference evidence="1" key="1">
    <citation type="submission" date="2018-06" db="EMBL/GenBank/DDBJ databases">
        <authorList>
            <person name="Zhirakovskaya E."/>
        </authorList>
    </citation>
    <scope>NUCLEOTIDE SEQUENCE</scope>
</reference>
<proteinExistence type="predicted"/>
<gene>
    <name evidence="1" type="ORF">MNBD_ALPHA12-2013</name>
</gene>
<sequence>MIDQQEILIRVKGVSSVQLDFWVCEHWVRPARSGNDFAFNEADIARVHLLHTLNNELEVGEEAIPIILSLIDQLHEMRAHMHTISSAIDTQPEEVRRQILEQAKKRL</sequence>
<accession>A0A3B0U9R0</accession>
<evidence type="ECO:0000313" key="1">
    <source>
        <dbReference type="EMBL" id="VAW21269.1"/>
    </source>
</evidence>
<dbReference type="EMBL" id="UOEO01000163">
    <property type="protein sequence ID" value="VAW21269.1"/>
    <property type="molecule type" value="Genomic_DNA"/>
</dbReference>